<accession>A0ABQ9IET9</accession>
<organism evidence="1 2">
    <name type="scientific">Dryococelus australis</name>
    <dbReference type="NCBI Taxonomy" id="614101"/>
    <lineage>
        <taxon>Eukaryota</taxon>
        <taxon>Metazoa</taxon>
        <taxon>Ecdysozoa</taxon>
        <taxon>Arthropoda</taxon>
        <taxon>Hexapoda</taxon>
        <taxon>Insecta</taxon>
        <taxon>Pterygota</taxon>
        <taxon>Neoptera</taxon>
        <taxon>Polyneoptera</taxon>
        <taxon>Phasmatodea</taxon>
        <taxon>Verophasmatodea</taxon>
        <taxon>Anareolatae</taxon>
        <taxon>Phasmatidae</taxon>
        <taxon>Eurycanthinae</taxon>
        <taxon>Dryococelus</taxon>
    </lineage>
</organism>
<evidence type="ECO:0000313" key="1">
    <source>
        <dbReference type="EMBL" id="KAJ8894982.1"/>
    </source>
</evidence>
<dbReference type="EMBL" id="JARBHB010000001">
    <property type="protein sequence ID" value="KAJ8894982.1"/>
    <property type="molecule type" value="Genomic_DNA"/>
</dbReference>
<dbReference type="Proteomes" id="UP001159363">
    <property type="component" value="Chromosome 1"/>
</dbReference>
<protein>
    <submittedName>
        <fullName evidence="1">Uncharacterized protein</fullName>
    </submittedName>
</protein>
<comment type="caution">
    <text evidence="1">The sequence shown here is derived from an EMBL/GenBank/DDBJ whole genome shotgun (WGS) entry which is preliminary data.</text>
</comment>
<keyword evidence="2" id="KW-1185">Reference proteome</keyword>
<evidence type="ECO:0000313" key="2">
    <source>
        <dbReference type="Proteomes" id="UP001159363"/>
    </source>
</evidence>
<gene>
    <name evidence="1" type="ORF">PR048_000290</name>
</gene>
<proteinExistence type="predicted"/>
<name>A0ABQ9IET9_9NEOP</name>
<reference evidence="1 2" key="1">
    <citation type="submission" date="2023-02" db="EMBL/GenBank/DDBJ databases">
        <title>LHISI_Scaffold_Assembly.</title>
        <authorList>
            <person name="Stuart O.P."/>
            <person name="Cleave R."/>
            <person name="Magrath M.J.L."/>
            <person name="Mikheyev A.S."/>
        </authorList>
    </citation>
    <scope>NUCLEOTIDE SEQUENCE [LARGE SCALE GENOMIC DNA]</scope>
    <source>
        <strain evidence="1">Daus_M_001</strain>
        <tissue evidence="1">Leg muscle</tissue>
    </source>
</reference>
<sequence length="411" mass="45952">MFINLILRLKSLFTIRIKPTSRGAVGWCATELRCGRLWVRIQGKARDASRVAVTRPGENAVTCEVYQCTKREGRKHFAGRPATCNDSLEKRGGGGGGEKVATEQFFKQASRFTPDQLARDPVLGFLQVRYWIEFVQGVAYKLRTIGKKGSQTTRVPPRRSGFDSRWGRTLIFACGKHPGRCRWSTGFLTELPFLLPFHSGAAPYSPRLTFIRSQDLAFKSRPNFFSHSLLLFKDIPSASTLERRHHDMPRSVRDKEVETSDREVQGVQECFDVLPPLSASQSRATSNVTYLFTLLRTTYTYTPDAMTRGDLHDFGIGVPHTPGLQRSGHYEILRDHEGPSRGGVVDRLLASRQGEPGSILSGVRPDIRMRESRRTMPLVGGGFLGVSGFPALVLRRCFVHNLVSPSSALKT</sequence>